<evidence type="ECO:0000313" key="2">
    <source>
        <dbReference type="Proteomes" id="UP000230750"/>
    </source>
</evidence>
<proteinExistence type="predicted"/>
<gene>
    <name evidence="1" type="ORF">BSL78_11666</name>
</gene>
<dbReference type="NCBIfam" id="TIGR01460">
    <property type="entry name" value="HAD-SF-IIA"/>
    <property type="match status" value="1"/>
</dbReference>
<dbReference type="InterPro" id="IPR036412">
    <property type="entry name" value="HAD-like_sf"/>
</dbReference>
<accession>A0A2G8KTV3</accession>
<dbReference type="GO" id="GO:0005739">
    <property type="term" value="C:mitochondrion"/>
    <property type="evidence" value="ECO:0007669"/>
    <property type="project" value="TreeGrafter"/>
</dbReference>
<dbReference type="Pfam" id="PF13344">
    <property type="entry name" value="Hydrolase_6"/>
    <property type="match status" value="1"/>
</dbReference>
<reference evidence="1 2" key="1">
    <citation type="journal article" date="2017" name="PLoS Biol.">
        <title>The sea cucumber genome provides insights into morphological evolution and visceral regeneration.</title>
        <authorList>
            <person name="Zhang X."/>
            <person name="Sun L."/>
            <person name="Yuan J."/>
            <person name="Sun Y."/>
            <person name="Gao Y."/>
            <person name="Zhang L."/>
            <person name="Li S."/>
            <person name="Dai H."/>
            <person name="Hamel J.F."/>
            <person name="Liu C."/>
            <person name="Yu Y."/>
            <person name="Liu S."/>
            <person name="Lin W."/>
            <person name="Guo K."/>
            <person name="Jin S."/>
            <person name="Xu P."/>
            <person name="Storey K.B."/>
            <person name="Huan P."/>
            <person name="Zhang T."/>
            <person name="Zhou Y."/>
            <person name="Zhang J."/>
            <person name="Lin C."/>
            <person name="Li X."/>
            <person name="Xing L."/>
            <person name="Huo D."/>
            <person name="Sun M."/>
            <person name="Wang L."/>
            <person name="Mercier A."/>
            <person name="Li F."/>
            <person name="Yang H."/>
            <person name="Xiang J."/>
        </authorList>
    </citation>
    <scope>NUCLEOTIDE SEQUENCE [LARGE SCALE GENOMIC DNA]</scope>
    <source>
        <strain evidence="1">Shaxun</strain>
        <tissue evidence="1">Muscle</tissue>
    </source>
</reference>
<dbReference type="AlphaFoldDB" id="A0A2G8KTV3"/>
<dbReference type="Gene3D" id="3.40.50.1000">
    <property type="entry name" value="HAD superfamily/HAD-like"/>
    <property type="match status" value="2"/>
</dbReference>
<organism evidence="1 2">
    <name type="scientific">Stichopus japonicus</name>
    <name type="common">Sea cucumber</name>
    <dbReference type="NCBI Taxonomy" id="307972"/>
    <lineage>
        <taxon>Eukaryota</taxon>
        <taxon>Metazoa</taxon>
        <taxon>Echinodermata</taxon>
        <taxon>Eleutherozoa</taxon>
        <taxon>Echinozoa</taxon>
        <taxon>Holothuroidea</taxon>
        <taxon>Aspidochirotacea</taxon>
        <taxon>Aspidochirotida</taxon>
        <taxon>Stichopodidae</taxon>
        <taxon>Apostichopus</taxon>
    </lineage>
</organism>
<name>A0A2G8KTV3_STIJA</name>
<sequence length="441" mass="49425">MFLVLSQTAAILKHRRDLTTMNGTAAMQNTFRVSRVICRSHEPTRQFQYCRFSSSDTNVTEVKKPHFGLLFDIDGVLVRGKRLLPQAVEAFRKISAFNPKANRRELTVPTVFVTNAGNALRQTKARQLSEWLGVHVSESQVVMSHSPLKILPQFHDKHVLVSGQGPVKDIARGLGFKKITTIDELSDMFPQLDAVDHKRRTNTPQSELGNYLAPIEALILFGEPVRWETALQFMIDVLVTNGRLQSSPKAIPEPHLPVLGCNMDLMWMNETHLPRFGHGSFLVCLETLYQAKQMGIVKPLRTLYAIGDNPMTDIYGANLYNQYLSHRGIKRLKNTADIKSAIAQQSTMRSPNGHSGYVDKVDITFGESAEMMESVLVYTGVHSKSAAVEMIDSSGDLTAIDHGHRDFKYCPDLSRPTLEVKNVFEAVKTIFSRENYGPGNL</sequence>
<dbReference type="Proteomes" id="UP000230750">
    <property type="component" value="Unassembled WGS sequence"/>
</dbReference>
<dbReference type="OrthoDB" id="10251048at2759"/>
<comment type="caution">
    <text evidence="1">The sequence shown here is derived from an EMBL/GenBank/DDBJ whole genome shotgun (WGS) entry which is preliminary data.</text>
</comment>
<dbReference type="GO" id="GO:0046474">
    <property type="term" value="P:glycerophospholipid biosynthetic process"/>
    <property type="evidence" value="ECO:0007669"/>
    <property type="project" value="TreeGrafter"/>
</dbReference>
<dbReference type="STRING" id="307972.A0A2G8KTV3"/>
<keyword evidence="2" id="KW-1185">Reference proteome</keyword>
<dbReference type="InterPro" id="IPR006353">
    <property type="entry name" value="HAD-SF_hydro_IIA_CECR5"/>
</dbReference>
<dbReference type="InterPro" id="IPR023214">
    <property type="entry name" value="HAD_sf"/>
</dbReference>
<dbReference type="InterPro" id="IPR050324">
    <property type="entry name" value="CDP-alcohol_PTase-I"/>
</dbReference>
<evidence type="ECO:0000313" key="1">
    <source>
        <dbReference type="EMBL" id="PIK51427.1"/>
    </source>
</evidence>
<dbReference type="InterPro" id="IPR006357">
    <property type="entry name" value="HAD-SF_hydro_IIA"/>
</dbReference>
<protein>
    <submittedName>
        <fullName evidence="1">Putative cat eye syndrome critical region protein 5-like</fullName>
    </submittedName>
</protein>
<dbReference type="PANTHER" id="PTHR14269">
    <property type="entry name" value="CDP-DIACYLGLYCEROL--GLYCEROL-3-PHOSPHATE 3-PHOSPHATIDYLTRANSFERASE-RELATED"/>
    <property type="match status" value="1"/>
</dbReference>
<dbReference type="SUPFAM" id="SSF56784">
    <property type="entry name" value="HAD-like"/>
    <property type="match status" value="1"/>
</dbReference>
<dbReference type="NCBIfam" id="TIGR01456">
    <property type="entry name" value="CECR5"/>
    <property type="match status" value="1"/>
</dbReference>
<dbReference type="PANTHER" id="PTHR14269:SF4">
    <property type="entry name" value="CAT EYE SYNDROME CRITICAL REGION PROTEIN 5"/>
    <property type="match status" value="1"/>
</dbReference>
<dbReference type="EMBL" id="MRZV01000373">
    <property type="protein sequence ID" value="PIK51427.1"/>
    <property type="molecule type" value="Genomic_DNA"/>
</dbReference>